<keyword evidence="8 10" id="KW-0233">DNA recombination</keyword>
<dbReference type="SUPFAM" id="SSF56349">
    <property type="entry name" value="DNA breaking-rejoining enzymes"/>
    <property type="match status" value="1"/>
</dbReference>
<dbReference type="GO" id="GO:0007059">
    <property type="term" value="P:chromosome segregation"/>
    <property type="evidence" value="ECO:0007669"/>
    <property type="project" value="UniProtKB-UniRule"/>
</dbReference>
<feature type="active site" evidence="10">
    <location>
        <position position="175"/>
    </location>
</feature>
<comment type="caution">
    <text evidence="13">The sequence shown here is derived from an EMBL/GenBank/DDBJ whole genome shotgun (WGS) entry which is preliminary data.</text>
</comment>
<name>A0A1F5Z0C1_9BACT</name>
<evidence type="ECO:0000256" key="5">
    <source>
        <dbReference type="ARBA" id="ARBA00022829"/>
    </source>
</evidence>
<evidence type="ECO:0000256" key="7">
    <source>
        <dbReference type="ARBA" id="ARBA00023125"/>
    </source>
</evidence>
<evidence type="ECO:0000256" key="4">
    <source>
        <dbReference type="ARBA" id="ARBA00022618"/>
    </source>
</evidence>
<comment type="subcellular location">
    <subcellularLocation>
        <location evidence="1 10">Cytoplasm</location>
    </subcellularLocation>
</comment>
<dbReference type="PROSITE" id="PS51900">
    <property type="entry name" value="CB"/>
    <property type="match status" value="1"/>
</dbReference>
<dbReference type="InterPro" id="IPR013762">
    <property type="entry name" value="Integrase-like_cat_sf"/>
</dbReference>
<dbReference type="Gene3D" id="1.10.150.130">
    <property type="match status" value="1"/>
</dbReference>
<keyword evidence="6 10" id="KW-0229">DNA integration</keyword>
<evidence type="ECO:0000313" key="14">
    <source>
        <dbReference type="Proteomes" id="UP000179129"/>
    </source>
</evidence>
<organism evidence="13 14">
    <name type="scientific">Candidatus Glassbacteria bacterium RIFCSPLOWO2_12_FULL_58_11</name>
    <dbReference type="NCBI Taxonomy" id="1817867"/>
    <lineage>
        <taxon>Bacteria</taxon>
        <taxon>Candidatus Glassiibacteriota</taxon>
    </lineage>
</organism>
<evidence type="ECO:0000259" key="11">
    <source>
        <dbReference type="PROSITE" id="PS51898"/>
    </source>
</evidence>
<dbReference type="PANTHER" id="PTHR30349:SF81">
    <property type="entry name" value="TYROSINE RECOMBINASE XERC"/>
    <property type="match status" value="1"/>
</dbReference>
<dbReference type="EMBL" id="MFIX01000039">
    <property type="protein sequence ID" value="OGG05774.1"/>
    <property type="molecule type" value="Genomic_DNA"/>
</dbReference>
<keyword evidence="4 10" id="KW-0132">Cell division</keyword>
<dbReference type="InterPro" id="IPR004107">
    <property type="entry name" value="Integrase_SAM-like_N"/>
</dbReference>
<keyword evidence="9 10" id="KW-0131">Cell cycle</keyword>
<comment type="similarity">
    <text evidence="10">Belongs to the 'phage' integrase family. XerC subfamily.</text>
</comment>
<evidence type="ECO:0000259" key="12">
    <source>
        <dbReference type="PROSITE" id="PS51900"/>
    </source>
</evidence>
<keyword evidence="5 10" id="KW-0159">Chromosome partition</keyword>
<dbReference type="Pfam" id="PF00589">
    <property type="entry name" value="Phage_integrase"/>
    <property type="match status" value="1"/>
</dbReference>
<feature type="active site" description="O-(3'-phospho-DNA)-tyrosine intermediate" evidence="10">
    <location>
        <position position="283"/>
    </location>
</feature>
<dbReference type="Proteomes" id="UP000179129">
    <property type="component" value="Unassembled WGS sequence"/>
</dbReference>
<keyword evidence="3 10" id="KW-0963">Cytoplasm</keyword>
<dbReference type="GO" id="GO:0051301">
    <property type="term" value="P:cell division"/>
    <property type="evidence" value="ECO:0007669"/>
    <property type="project" value="UniProtKB-KW"/>
</dbReference>
<feature type="active site" evidence="10">
    <location>
        <position position="274"/>
    </location>
</feature>
<dbReference type="STRING" id="1817867.A3F83_04030"/>
<feature type="active site" evidence="10">
    <location>
        <position position="248"/>
    </location>
</feature>
<evidence type="ECO:0000256" key="2">
    <source>
        <dbReference type="ARBA" id="ARBA00010450"/>
    </source>
</evidence>
<dbReference type="AlphaFoldDB" id="A0A1F5Z0C1"/>
<dbReference type="Gene3D" id="1.10.443.10">
    <property type="entry name" value="Intergrase catalytic core"/>
    <property type="match status" value="1"/>
</dbReference>
<evidence type="ECO:0000313" key="13">
    <source>
        <dbReference type="EMBL" id="OGG05774.1"/>
    </source>
</evidence>
<accession>A0A1F5Z0C1</accession>
<feature type="domain" description="Core-binding (CB)" evidence="12">
    <location>
        <begin position="4"/>
        <end position="90"/>
    </location>
</feature>
<dbReference type="GO" id="GO:0003677">
    <property type="term" value="F:DNA binding"/>
    <property type="evidence" value="ECO:0007669"/>
    <property type="project" value="UniProtKB-UniRule"/>
</dbReference>
<dbReference type="InterPro" id="IPR023009">
    <property type="entry name" value="Tyrosine_recombinase_XerC/XerD"/>
</dbReference>
<proteinExistence type="inferred from homology"/>
<feature type="domain" description="Tyr recombinase" evidence="11">
    <location>
        <begin position="111"/>
        <end position="296"/>
    </location>
</feature>
<evidence type="ECO:0000256" key="10">
    <source>
        <dbReference type="HAMAP-Rule" id="MF_01808"/>
    </source>
</evidence>
<evidence type="ECO:0000256" key="1">
    <source>
        <dbReference type="ARBA" id="ARBA00004496"/>
    </source>
</evidence>
<dbReference type="InterPro" id="IPR010998">
    <property type="entry name" value="Integrase_recombinase_N"/>
</dbReference>
<dbReference type="InterPro" id="IPR050090">
    <property type="entry name" value="Tyrosine_recombinase_XerCD"/>
</dbReference>
<comment type="function">
    <text evidence="10">Site-specific tyrosine recombinase, which acts by catalyzing the cutting and rejoining of the recombining DNA molecules. The XerC-XerD complex is essential to convert dimers of the bacterial chromosome into monomers to permit their segregation at cell division. It also contributes to the segregational stability of plasmids.</text>
</comment>
<comment type="subunit">
    <text evidence="10">Forms a cyclic heterotetrameric complex composed of two molecules of XerC and two molecules of XerD.</text>
</comment>
<dbReference type="NCBIfam" id="TIGR02225">
    <property type="entry name" value="recomb_XerD"/>
    <property type="match status" value="1"/>
</dbReference>
<dbReference type="PANTHER" id="PTHR30349">
    <property type="entry name" value="PHAGE INTEGRASE-RELATED"/>
    <property type="match status" value="1"/>
</dbReference>
<dbReference type="HAMAP" id="MF_01808">
    <property type="entry name" value="Recomb_XerC_XerD"/>
    <property type="match status" value="1"/>
</dbReference>
<feature type="active site" evidence="10">
    <location>
        <position position="251"/>
    </location>
</feature>
<dbReference type="GO" id="GO:0006313">
    <property type="term" value="P:DNA transposition"/>
    <property type="evidence" value="ECO:0007669"/>
    <property type="project" value="UniProtKB-UniRule"/>
</dbReference>
<evidence type="ECO:0000256" key="3">
    <source>
        <dbReference type="ARBA" id="ARBA00022490"/>
    </source>
</evidence>
<evidence type="ECO:0000256" key="8">
    <source>
        <dbReference type="ARBA" id="ARBA00023172"/>
    </source>
</evidence>
<dbReference type="GO" id="GO:0009037">
    <property type="term" value="F:tyrosine-based site-specific recombinase activity"/>
    <property type="evidence" value="ECO:0007669"/>
    <property type="project" value="UniProtKB-UniRule"/>
</dbReference>
<dbReference type="Pfam" id="PF02899">
    <property type="entry name" value="Phage_int_SAM_1"/>
    <property type="match status" value="1"/>
</dbReference>
<dbReference type="PROSITE" id="PS51898">
    <property type="entry name" value="TYR_RECOMBINASE"/>
    <property type="match status" value="1"/>
</dbReference>
<dbReference type="InterPro" id="IPR044068">
    <property type="entry name" value="CB"/>
</dbReference>
<evidence type="ECO:0000256" key="6">
    <source>
        <dbReference type="ARBA" id="ARBA00022908"/>
    </source>
</evidence>
<reference evidence="13 14" key="1">
    <citation type="journal article" date="2016" name="Nat. Commun.">
        <title>Thousands of microbial genomes shed light on interconnected biogeochemical processes in an aquifer system.</title>
        <authorList>
            <person name="Anantharaman K."/>
            <person name="Brown C.T."/>
            <person name="Hug L.A."/>
            <person name="Sharon I."/>
            <person name="Castelle C.J."/>
            <person name="Probst A.J."/>
            <person name="Thomas B.C."/>
            <person name="Singh A."/>
            <person name="Wilkins M.J."/>
            <person name="Karaoz U."/>
            <person name="Brodie E.L."/>
            <person name="Williams K.H."/>
            <person name="Hubbard S.S."/>
            <person name="Banfield J.F."/>
        </authorList>
    </citation>
    <scope>NUCLEOTIDE SEQUENCE [LARGE SCALE GENOMIC DNA]</scope>
</reference>
<feature type="active site" evidence="10">
    <location>
        <position position="151"/>
    </location>
</feature>
<evidence type="ECO:0000256" key="9">
    <source>
        <dbReference type="ARBA" id="ARBA00023306"/>
    </source>
</evidence>
<dbReference type="InterPro" id="IPR011932">
    <property type="entry name" value="Recomb_XerD"/>
</dbReference>
<dbReference type="InterPro" id="IPR011010">
    <property type="entry name" value="DNA_brk_join_enz"/>
</dbReference>
<dbReference type="CDD" id="cd00798">
    <property type="entry name" value="INT_XerDC_C"/>
    <property type="match status" value="1"/>
</dbReference>
<protein>
    <recommendedName>
        <fullName evidence="10">Tyrosine recombinase XerC</fullName>
    </recommendedName>
</protein>
<dbReference type="NCBIfam" id="NF001399">
    <property type="entry name" value="PRK00283.1"/>
    <property type="match status" value="1"/>
</dbReference>
<comment type="similarity">
    <text evidence="2">Belongs to the 'phage' integrase family. XerD subfamily.</text>
</comment>
<sequence>MDRAFRLFCLERFEDYLVFERNLAKNSILAYRRDLECFIREMAARHVSGPESVDRALVADYLNALAGLPLAASSLARCLSVLRLYFRFLAGEKEISHDPTDTIELPRQSRRLPGVLTIEEILAMLGAVDTSSRGGLRDKALIELMYGTGMRVSEVVGSGLEDLRLKEEVILVFGKGSKERVVPLGAHAIRALGDYLKIERPLLDRHGRGAGRLFLNLRDGDPLTRMGIWKILRKYALSAGIEAKVHPHMLRHSFATHLVENGADLRAVQEMLGHADISTTKIYSHLSGETLRQVHREYHPRA</sequence>
<keyword evidence="7 10" id="KW-0238">DNA-binding</keyword>
<dbReference type="GO" id="GO:0005737">
    <property type="term" value="C:cytoplasm"/>
    <property type="evidence" value="ECO:0007669"/>
    <property type="project" value="UniProtKB-SubCell"/>
</dbReference>
<dbReference type="InterPro" id="IPR002104">
    <property type="entry name" value="Integrase_catalytic"/>
</dbReference>
<gene>
    <name evidence="10" type="primary">xerC</name>
    <name evidence="13" type="ORF">A3F83_04030</name>
</gene>